<feature type="coiled-coil region" evidence="1">
    <location>
        <begin position="2299"/>
        <end position="2326"/>
    </location>
</feature>
<reference evidence="4" key="1">
    <citation type="submission" date="2006-10" db="EMBL/GenBank/DDBJ databases">
        <authorList>
            <person name="Amadeo P."/>
            <person name="Zhao Q."/>
            <person name="Wortman J."/>
            <person name="Fraser-Liggett C."/>
            <person name="Carlton J."/>
        </authorList>
    </citation>
    <scope>NUCLEOTIDE SEQUENCE</scope>
    <source>
        <strain evidence="4">G3</strain>
    </source>
</reference>
<feature type="domain" description="Dynein heavy chain linker" evidence="3">
    <location>
        <begin position="839"/>
        <end position="1289"/>
    </location>
</feature>
<keyword evidence="5" id="KW-1185">Reference proteome</keyword>
<feature type="compositionally biased region" description="Basic and acidic residues" evidence="2">
    <location>
        <begin position="138"/>
        <end position="147"/>
    </location>
</feature>
<name>A2FTC9_TRIV3</name>
<dbReference type="InterPro" id="IPR026983">
    <property type="entry name" value="DHC"/>
</dbReference>
<dbReference type="OrthoDB" id="5593012at2759"/>
<dbReference type="Gene3D" id="3.20.180.20">
    <property type="entry name" value="Dynein heavy chain, N-terminal domain 2"/>
    <property type="match status" value="1"/>
</dbReference>
<dbReference type="GO" id="GO:0045505">
    <property type="term" value="F:dynein intermediate chain binding"/>
    <property type="evidence" value="ECO:0000318"/>
    <property type="project" value="GO_Central"/>
</dbReference>
<dbReference type="GO" id="GO:0051959">
    <property type="term" value="F:dynein light intermediate chain binding"/>
    <property type="evidence" value="ECO:0000318"/>
    <property type="project" value="GO_Central"/>
</dbReference>
<evidence type="ECO:0000313" key="5">
    <source>
        <dbReference type="Proteomes" id="UP000001542"/>
    </source>
</evidence>
<dbReference type="Proteomes" id="UP000001542">
    <property type="component" value="Unassembled WGS sequence"/>
</dbReference>
<dbReference type="Gene3D" id="1.20.58.1120">
    <property type="match status" value="1"/>
</dbReference>
<proteinExistence type="predicted"/>
<dbReference type="GO" id="GO:0036156">
    <property type="term" value="C:inner dynein arm"/>
    <property type="evidence" value="ECO:0000318"/>
    <property type="project" value="GO_Central"/>
</dbReference>
<dbReference type="EMBL" id="DS114007">
    <property type="protein sequence ID" value="EAX91849.1"/>
    <property type="molecule type" value="Genomic_DNA"/>
</dbReference>
<dbReference type="PANTHER" id="PTHR10676">
    <property type="entry name" value="DYNEIN HEAVY CHAIN FAMILY PROTEIN"/>
    <property type="match status" value="1"/>
</dbReference>
<dbReference type="InParanoid" id="A2FTC9"/>
<dbReference type="VEuPathDB" id="TrichDB:TVAGG3_0752010"/>
<evidence type="ECO:0000256" key="2">
    <source>
        <dbReference type="SAM" id="MobiDB-lite"/>
    </source>
</evidence>
<protein>
    <recommendedName>
        <fullName evidence="3">Dynein heavy chain linker domain-containing protein</fullName>
    </recommendedName>
</protein>
<keyword evidence="1" id="KW-0175">Coiled coil</keyword>
<dbReference type="InterPro" id="IPR042228">
    <property type="entry name" value="Dynein_linker_3"/>
</dbReference>
<dbReference type="KEGG" id="tva:4749553"/>
<dbReference type="GO" id="GO:0097729">
    <property type="term" value="C:9+2 motile cilium"/>
    <property type="evidence" value="ECO:0000318"/>
    <property type="project" value="GO_Central"/>
</dbReference>
<evidence type="ECO:0000313" key="4">
    <source>
        <dbReference type="EMBL" id="EAX91849.1"/>
    </source>
</evidence>
<feature type="region of interest" description="Disordered" evidence="2">
    <location>
        <begin position="130"/>
        <end position="149"/>
    </location>
</feature>
<dbReference type="GO" id="GO:0008569">
    <property type="term" value="F:minus-end-directed microtubule motor activity"/>
    <property type="evidence" value="ECO:0000318"/>
    <property type="project" value="GO_Central"/>
</dbReference>
<dbReference type="InterPro" id="IPR042222">
    <property type="entry name" value="Dynein_2_N"/>
</dbReference>
<dbReference type="FunFam" id="1.20.140.100:FF:000028">
    <property type="entry name" value="Uncharacterized protein"/>
    <property type="match status" value="1"/>
</dbReference>
<dbReference type="GO" id="GO:0060294">
    <property type="term" value="P:cilium movement involved in cell motility"/>
    <property type="evidence" value="ECO:0000318"/>
    <property type="project" value="GO_Central"/>
</dbReference>
<dbReference type="STRING" id="5722.A2FTC9"/>
<dbReference type="RefSeq" id="XP_001304779.1">
    <property type="nucleotide sequence ID" value="XM_001304778.1"/>
</dbReference>
<dbReference type="OMA" id="ANTEFIT"/>
<evidence type="ECO:0000259" key="3">
    <source>
        <dbReference type="Pfam" id="PF08393"/>
    </source>
</evidence>
<feature type="coiled-coil region" evidence="1">
    <location>
        <begin position="2844"/>
        <end position="2871"/>
    </location>
</feature>
<gene>
    <name evidence="4" type="ORF">TVAG_262920</name>
</gene>
<dbReference type="Pfam" id="PF08393">
    <property type="entry name" value="DHC_N2"/>
    <property type="match status" value="1"/>
</dbReference>
<accession>A2FTC9</accession>
<dbReference type="PANTHER" id="PTHR10676:SF242">
    <property type="entry name" value="DYNEIN AXONEMAL HEAVY CHAIN 3"/>
    <property type="match status" value="1"/>
</dbReference>
<dbReference type="VEuPathDB" id="TrichDB:TVAG_262920"/>
<dbReference type="SMR" id="A2FTC9"/>
<dbReference type="InterPro" id="IPR013602">
    <property type="entry name" value="Dynein_heavy_linker"/>
</dbReference>
<evidence type="ECO:0000256" key="1">
    <source>
        <dbReference type="SAM" id="Coils"/>
    </source>
</evidence>
<sequence>MDDSLDKVHYEFENFLVKISSSSIDRTSLWSNLRSFLIDLVNKNKRYEPVTKTLRLIAKIKSQHDFNTYLSEKTFYKLFPSTQYKYHLESKQKEHCSNVKIRPPTTEYTSKRHNYKANIKEIDLTRFNPRRHSSKSVPTKEIEEESRPNTARRLRKIETEFLETPKIENSQNILLSTSFRRTIKMSDNIKDDMQAIQQFSAANPETDDTLFHYGSLDHSNRYSFDVVKAPPISNTDYQTISRKGVFQISQSGASEFIPIDVYIRSKIQYGMLQPIQLFSQFKTYKTFFLWKLRTEEKKFLKQKNTFSVIGWNARPSFPNTLLEFRKILYEFYNLEFFLVQNTNNHEFDVVKHIFDTKVDELKDFVYEKSKKIYKILDDFCFVINNKYHFMTTPRSIDFITAEKIPQALLAGGALAYKASLSIAAEREIEKQHKSDTEYCLTNVNHLKNFLKMCDKMMIEVFTTLFEREMNKLFDLFRNQNSEHFFRVFLVYETEKISFSPTLKDLTELFNNYIKSLVNIFDGFVRPLKIDSTGKHKIQKCENVCQFLEKNKIILNIREEMRKEIEFSYEDAVKSSELYLEPAHQINLFKNNWHKMREIVNDPQKFVQNLTDFTNLKESVKKLHSNYHHNKIILDARTLKQELIEITDNLIQDNNSILFSNFRTICENIIEDVKHIISTLELKGYNLENIAEFNLNISNAIVFIPELNKNTTIINGIIDRAIQCGELLLPVLSQSLEEVKEITNEFDKKLTRAQNLMEGAKIRALNELKEKQKEIDSKIKTLERQMKRQFAICNVNQSPEVAISDINQALSNLENVKVMVKDFTSVSSRMNYSDYDFSSLKTVENDLKVILHHWKYYQEFTVKLKSIIDKRMVDCNLPSLIEFINSYSERELRSVNHVLYDKMAYVYENIAQYLPFFTTISKIEMNDVRWSNICDICGLKFFEIKPLFVLEFLKPVFINKVDEIRDFIITMQQRENLMKHFNEMIEECSNLSFKFVNSKMAGKNIVTFPCLYDANQICENYMLYLKGLKNNDYFDSIRLQSKEWTEKLNIAIKILTNLRSFQTDYVYVLSITKNLFGSFHYPYLFQKLKFVNNFYDTFMSQVSKNQTVFSLVPEPEKRFNEQIDDTAAFSSKSSLDFVMSGNKDKTKVSNDDNQPITDQKNVIGELLVNCLIEGKKRCQTIMKLIHPLLDQQRQLYPRLYLCNDDELIGIIIACSNLRFSQNDFKPIFPAISKFHISMADSERLLGISNKLGETYSFSSEFIVPKLSFTELLMKIESELKNTVKGSISDCFSTRDYTDLTKLYEKYPLQAILVSESAFFKNQLNEIMLKDFTRNDFTFLRIKIEESIKNLRDEMKRKPEFTTKLANIISLKLRQREIATEIENHFIMDNRDFMLNKHLWINISQIASAELVTISYMNQSLTYGYEMIDNPSIIPLSDTEENGLSAMFIGMSNFELLLTKVFNSNRNLSKVFADFIGYLYFESENCDNLIDLISHNKIIYNITKSSTSQSFNDFYKIIENNVRQVKVNNCFKDIKLEKQFLVTFSENCEIPGYLKQRYRPIYLNKEPKELLVQKISEIREEIKLKINNQLDLDIISKSIFNLDPVPFIYKTMQKNEIYIKNKNRYFFNLPEYFLTGEVRALEDPISLILPDNLIQTMTKINNLFQEYELISPRSQSPDNPIRVHAKSLKIVSKSFYHFLGLFFVSLGEQINKLNFSWNESKNKKIKFLVHGYKPLCIEVYKKVTLKCCNGLFIEDISLKDLAFIMAQEKSLNPYFNEIIVYLESLIEKRKILYKENEKTIYLLMIKKLNKLRQLAKQNILLSELIEKTFNSDFDENEHFLSFILSKRIPLVINGEMSCGKRTFAKGFLATNKKPKDSFIYVSPFNQNINKVVFNKLKFVKQMEYKPNLKGGILWIVVFDYQLCSPEIKNFVKSFLLFRSIQTPENTYVRVSNIQLIITTTNPNKFCFAPCHFLSWEKVTEADVDQVDLFHFNDEILDNIKEFLKKQNLYFVKQFLSLTFNMTKISDISRIFSIYFGLKNTSDVFKLQENEVIEFQNNHFCVSDFIYQFNFGSLISEVIFSKIPTIIKTDEYKIFAGIKGTEFVVLDKSSHGQIFTSLVNISQTKNKKTFIIEASQIDDELFDILYFFLYCSEYATRSTVFDLTDLQIFKNYLNTNLTLEKAFETLKSYINFLIVCREDNYEKIPLIFRQKMPVLEINKSLMNQARMANNDYVNKLVKYTNLNLSIYDKFTQDRQKLLNEKTQDFIGEIQSITSFFGNLTSLRPKIDFDLPKDDDEDITQKAEQLDIKIKETKKKNTIFEEQIKDFTSKLDLIKKDLEQNLPNRIKVVTSLILKIDIDNQKRQVLRWISQRDQTSVLCDAFKDIFGYVTISIFPDPIIDGTKTNIVESLLNLNLEKIDPLISSKIQKYNNSEINFVIKENEITPITDIEIVDYFIRWFSVVIQIVEKNKAKNEISNEISNIKNRIRLNNKFLDGLSESHVSAMAVLKRRDEQTECPSWLLTAWKNDKDDVRKLFNTLQSAEQILDSIISEAARIDIKNKNFSAVQVAYQYGICSLSYEKRHQILKDCELQEFDTPFKLIEKRITLDLLNNSKSGSLNYFSSSTSSNLTSRNLSDRTSQMFNTLVIYDQLFFRSESDSLIDDCIDVYYDPQSIALQHFLVEYAMNTKIIYDYNYEEELINSIASGKIVFAFIDDLKKGYEFIDFVRHITLQIQAMHYVQYGEQRKPIELSFKLLIFTNLQDFKHPNIILHDYSASKLENTTFFEHLVCSYVNETYCTELIHSLRNVSSINSNFLTSMRRLVELSHESWPEYFENNTKMLQLRSNLEGFVNLDKSLNEAIKEMNTIEKKKNEFSKLNYLLRNVVQMANNKFSVFQLLSTIKNYLKNTKVMDQTTAINNLEEIILYFLEFLEPKERVSFLSNFEAKYLIEYKSAKDFLIEDQFPKLHERNIYPLLPQVVNHILQKLSHFPRTFFITASKSTFSFNSQADNPSIIIVDDLLPIDFIARLLYPEKCYFLTSFLLPKSEDFVLSLFNLCEQNGSRVIILFDDALPKWIIYSVLYYSNVLNFVDFAIFTSKSDLEKLPILPHAIYRYFSRPFTNNGVSSFLSEFITQNVNECLHYCGPLLLFFSILSHRNDFKFPMQMLIPTVNLATSFFEQNYFGDFNLRELWKNYFINYIETICGDVVDKNSLVKQIEYFFRQNEPSIPGLAHVDSQNSIYFGSEVPPTFNNSCMMLSFGDDISIYKNHKWKEFLGEKKCFCIKECKDGLKIEHVKLSNAYWNHDELTIIGTDEITIYATKSLQLNMSSTEQLPDPNNSVVPIAVYDGNECLGFIDLKCSGNPIQWGMASVRAFLPPR</sequence>
<organism evidence="4 5">
    <name type="scientific">Trichomonas vaginalis (strain ATCC PRA-98 / G3)</name>
    <dbReference type="NCBI Taxonomy" id="412133"/>
    <lineage>
        <taxon>Eukaryota</taxon>
        <taxon>Metamonada</taxon>
        <taxon>Parabasalia</taxon>
        <taxon>Trichomonadida</taxon>
        <taxon>Trichomonadidae</taxon>
        <taxon>Trichomonas</taxon>
    </lineage>
</organism>
<reference evidence="4" key="2">
    <citation type="journal article" date="2007" name="Science">
        <title>Draft genome sequence of the sexually transmitted pathogen Trichomonas vaginalis.</title>
        <authorList>
            <person name="Carlton J.M."/>
            <person name="Hirt R.P."/>
            <person name="Silva J.C."/>
            <person name="Delcher A.L."/>
            <person name="Schatz M."/>
            <person name="Zhao Q."/>
            <person name="Wortman J.R."/>
            <person name="Bidwell S.L."/>
            <person name="Alsmark U.C.M."/>
            <person name="Besteiro S."/>
            <person name="Sicheritz-Ponten T."/>
            <person name="Noel C.J."/>
            <person name="Dacks J.B."/>
            <person name="Foster P.G."/>
            <person name="Simillion C."/>
            <person name="Van de Peer Y."/>
            <person name="Miranda-Saavedra D."/>
            <person name="Barton G.J."/>
            <person name="Westrop G.D."/>
            <person name="Mueller S."/>
            <person name="Dessi D."/>
            <person name="Fiori P.L."/>
            <person name="Ren Q."/>
            <person name="Paulsen I."/>
            <person name="Zhang H."/>
            <person name="Bastida-Corcuera F.D."/>
            <person name="Simoes-Barbosa A."/>
            <person name="Brown M.T."/>
            <person name="Hayes R.D."/>
            <person name="Mukherjee M."/>
            <person name="Okumura C.Y."/>
            <person name="Schneider R."/>
            <person name="Smith A.J."/>
            <person name="Vanacova S."/>
            <person name="Villalvazo M."/>
            <person name="Haas B.J."/>
            <person name="Pertea M."/>
            <person name="Feldblyum T.V."/>
            <person name="Utterback T.R."/>
            <person name="Shu C.L."/>
            <person name="Osoegawa K."/>
            <person name="de Jong P.J."/>
            <person name="Hrdy I."/>
            <person name="Horvathova L."/>
            <person name="Zubacova Z."/>
            <person name="Dolezal P."/>
            <person name="Malik S.B."/>
            <person name="Logsdon J.M. Jr."/>
            <person name="Henze K."/>
            <person name="Gupta A."/>
            <person name="Wang C.C."/>
            <person name="Dunne R.L."/>
            <person name="Upcroft J.A."/>
            <person name="Upcroft P."/>
            <person name="White O."/>
            <person name="Salzberg S.L."/>
            <person name="Tang P."/>
            <person name="Chiu C.-H."/>
            <person name="Lee Y.-S."/>
            <person name="Embley T.M."/>
            <person name="Coombs G.H."/>
            <person name="Mottram J.C."/>
            <person name="Tachezy J."/>
            <person name="Fraser-Liggett C.M."/>
            <person name="Johnson P.J."/>
        </authorList>
    </citation>
    <scope>NUCLEOTIDE SEQUENCE [LARGE SCALE GENOMIC DNA]</scope>
    <source>
        <strain evidence="4">G3</strain>
    </source>
</reference>
<dbReference type="Gene3D" id="1.20.140.100">
    <property type="entry name" value="Dynein heavy chain, N-terminal domain 2"/>
    <property type="match status" value="1"/>
</dbReference>
<dbReference type="eggNOG" id="KOG3595">
    <property type="taxonomic scope" value="Eukaryota"/>
</dbReference>